<keyword evidence="2" id="KW-1185">Reference proteome</keyword>
<gene>
    <name evidence="1" type="ORF">OKIOD_LOCUS10074</name>
</gene>
<organism evidence="1 2">
    <name type="scientific">Oikopleura dioica</name>
    <name type="common">Tunicate</name>
    <dbReference type="NCBI Taxonomy" id="34765"/>
    <lineage>
        <taxon>Eukaryota</taxon>
        <taxon>Metazoa</taxon>
        <taxon>Chordata</taxon>
        <taxon>Tunicata</taxon>
        <taxon>Appendicularia</taxon>
        <taxon>Copelata</taxon>
        <taxon>Oikopleuridae</taxon>
        <taxon>Oikopleura</taxon>
    </lineage>
</organism>
<reference evidence="1 2" key="1">
    <citation type="submission" date="2021-04" db="EMBL/GenBank/DDBJ databases">
        <authorList>
            <person name="Bliznina A."/>
        </authorList>
    </citation>
    <scope>NUCLEOTIDE SEQUENCE [LARGE SCALE GENOMIC DNA]</scope>
</reference>
<dbReference type="Proteomes" id="UP001158576">
    <property type="component" value="Chromosome 1"/>
</dbReference>
<name>A0ABN7SN17_OIKDI</name>
<evidence type="ECO:0000313" key="2">
    <source>
        <dbReference type="Proteomes" id="UP001158576"/>
    </source>
</evidence>
<dbReference type="EMBL" id="OU015566">
    <property type="protein sequence ID" value="CAG5104531.1"/>
    <property type="molecule type" value="Genomic_DNA"/>
</dbReference>
<sequence>MSFFYPNPREKLTTARIMQLNVINTTASARQAQDPNCRPKINESDDRFPARPKVHDLMGFLLDYAKTITDQANNMKIIGKLIKQDLFYEDSEEKKMQKHIIQNMFDGMRYSAPLLKNLTAIKMHDVDSNAILF</sequence>
<protein>
    <submittedName>
        <fullName evidence="1">Oidioi.mRNA.OKI2018_I69.chr1.g1309.t1.cds</fullName>
    </submittedName>
</protein>
<evidence type="ECO:0000313" key="1">
    <source>
        <dbReference type="EMBL" id="CAG5104531.1"/>
    </source>
</evidence>
<proteinExistence type="predicted"/>
<accession>A0ABN7SN17</accession>